<dbReference type="eggNOG" id="COG1975">
    <property type="taxonomic scope" value="Bacteria"/>
</dbReference>
<protein>
    <submittedName>
        <fullName evidence="2">XdhC/CoxI family protein</fullName>
    </submittedName>
</protein>
<organism evidence="2 3">
    <name type="scientific">Microscilla marina ATCC 23134</name>
    <dbReference type="NCBI Taxonomy" id="313606"/>
    <lineage>
        <taxon>Bacteria</taxon>
        <taxon>Pseudomonadati</taxon>
        <taxon>Bacteroidota</taxon>
        <taxon>Cytophagia</taxon>
        <taxon>Cytophagales</taxon>
        <taxon>Microscillaceae</taxon>
        <taxon>Microscilla</taxon>
    </lineage>
</organism>
<dbReference type="Pfam" id="PF13478">
    <property type="entry name" value="XdhC_C"/>
    <property type="match status" value="1"/>
</dbReference>
<feature type="domain" description="XdhC Rossmann" evidence="1">
    <location>
        <begin position="9"/>
        <end position="90"/>
    </location>
</feature>
<evidence type="ECO:0000313" key="2">
    <source>
        <dbReference type="EMBL" id="EAY24205.1"/>
    </source>
</evidence>
<gene>
    <name evidence="2" type="ORF">M23134_01793</name>
</gene>
<sequence>MPKLRLNQDTYAVLLSHDPKIDDQALHLLLRSEVAYIGCLGSRKTHAKRLKRLEEAGFTSDETDRIYAPVGVNIHAKTPQEIALSVMAQVVEIKNNEEVG</sequence>
<dbReference type="PANTHER" id="PTHR30388:SF4">
    <property type="entry name" value="MOLYBDENUM COFACTOR INSERTION CHAPERONE PAOD"/>
    <property type="match status" value="1"/>
</dbReference>
<dbReference type="InterPro" id="IPR052698">
    <property type="entry name" value="MoCofactor_Util/Proc"/>
</dbReference>
<keyword evidence="3" id="KW-1185">Reference proteome</keyword>
<evidence type="ECO:0000259" key="1">
    <source>
        <dbReference type="Pfam" id="PF13478"/>
    </source>
</evidence>
<dbReference type="Gene3D" id="3.40.50.720">
    <property type="entry name" value="NAD(P)-binding Rossmann-like Domain"/>
    <property type="match status" value="1"/>
</dbReference>
<accession>A1ZZL0</accession>
<evidence type="ECO:0000313" key="3">
    <source>
        <dbReference type="Proteomes" id="UP000004095"/>
    </source>
</evidence>
<reference evidence="2 3" key="1">
    <citation type="submission" date="2007-01" db="EMBL/GenBank/DDBJ databases">
        <authorList>
            <person name="Haygood M."/>
            <person name="Podell S."/>
            <person name="Anderson C."/>
            <person name="Hopkinson B."/>
            <person name="Roe K."/>
            <person name="Barbeau K."/>
            <person name="Gaasterland T."/>
            <person name="Ferriera S."/>
            <person name="Johnson J."/>
            <person name="Kravitz S."/>
            <person name="Beeson K."/>
            <person name="Sutton G."/>
            <person name="Rogers Y.-H."/>
            <person name="Friedman R."/>
            <person name="Frazier M."/>
            <person name="Venter J.C."/>
        </authorList>
    </citation>
    <scope>NUCLEOTIDE SEQUENCE [LARGE SCALE GENOMIC DNA]</scope>
    <source>
        <strain evidence="2 3">ATCC 23134</strain>
    </source>
</reference>
<dbReference type="EMBL" id="AAWS01000078">
    <property type="protein sequence ID" value="EAY24205.1"/>
    <property type="molecule type" value="Genomic_DNA"/>
</dbReference>
<dbReference type="PANTHER" id="PTHR30388">
    <property type="entry name" value="ALDEHYDE OXIDOREDUCTASE MOLYBDENUM COFACTOR ASSEMBLY PROTEIN"/>
    <property type="match status" value="1"/>
</dbReference>
<dbReference type="InterPro" id="IPR027051">
    <property type="entry name" value="XdhC_Rossmann_dom"/>
</dbReference>
<name>A1ZZL0_MICM2</name>
<dbReference type="AlphaFoldDB" id="A1ZZL0"/>
<comment type="caution">
    <text evidence="2">The sequence shown here is derived from an EMBL/GenBank/DDBJ whole genome shotgun (WGS) entry which is preliminary data.</text>
</comment>
<dbReference type="Proteomes" id="UP000004095">
    <property type="component" value="Unassembled WGS sequence"/>
</dbReference>
<proteinExistence type="predicted"/>